<proteinExistence type="predicted"/>
<dbReference type="PANTHER" id="PTHR45725">
    <property type="entry name" value="FORMIN HOMOLOGY 2 FAMILY MEMBER"/>
    <property type="match status" value="1"/>
</dbReference>
<comment type="caution">
    <text evidence="2">The sequence shown here is derived from an EMBL/GenBank/DDBJ whole genome shotgun (WGS) entry which is preliminary data.</text>
</comment>
<reference evidence="2" key="1">
    <citation type="journal article" date="2021" name="Proc. Natl. Acad. Sci. U.S.A.">
        <title>Three genomes in the algal genus Volvox reveal the fate of a haploid sex-determining region after a transition to homothallism.</title>
        <authorList>
            <person name="Yamamoto K."/>
            <person name="Hamaji T."/>
            <person name="Kawai-Toyooka H."/>
            <person name="Matsuzaki R."/>
            <person name="Takahashi F."/>
            <person name="Nishimura Y."/>
            <person name="Kawachi M."/>
            <person name="Noguchi H."/>
            <person name="Minakuchi Y."/>
            <person name="Umen J.G."/>
            <person name="Toyoda A."/>
            <person name="Nozaki H."/>
        </authorList>
    </citation>
    <scope>NUCLEOTIDE SEQUENCE</scope>
    <source>
        <strain evidence="2">NIES-3785</strain>
    </source>
</reference>
<dbReference type="PANTHER" id="PTHR45725:SF1">
    <property type="entry name" value="DISHEVELLED ASSOCIATED ACTIVATOR OF MORPHOGENESIS, ISOFORM D"/>
    <property type="match status" value="1"/>
</dbReference>
<dbReference type="InterPro" id="IPR051425">
    <property type="entry name" value="Formin_Homology"/>
</dbReference>
<dbReference type="AlphaFoldDB" id="A0A8J4LWL2"/>
<feature type="compositionally biased region" description="Pro residues" evidence="1">
    <location>
        <begin position="582"/>
        <end position="601"/>
    </location>
</feature>
<gene>
    <name evidence="2" type="ORF">Vretimale_16265</name>
</gene>
<accession>A0A8J4LWL2</accession>
<evidence type="ECO:0000313" key="3">
    <source>
        <dbReference type="Proteomes" id="UP000722791"/>
    </source>
</evidence>
<evidence type="ECO:0000256" key="1">
    <source>
        <dbReference type="SAM" id="MobiDB-lite"/>
    </source>
</evidence>
<dbReference type="EMBL" id="BNCQ01000046">
    <property type="protein sequence ID" value="GIM13103.1"/>
    <property type="molecule type" value="Genomic_DNA"/>
</dbReference>
<sequence length="990" mass="105738">MSEFMCGLNSAGVNYTTISDESRGSRFPISNIIGNSDVVINFVISTFQGSEPLSSIHGGLGLTVLNLSPQQTTDPSMRIVQATACCSTDANWDYAVQSIIFRTANSTELRIGTRCDLQRPWLSIAENYTFAGLATQSVASGSKNYVHRVAFYFAGYTTTMSPQSASSPRPPIPLPPPVPPYPPSPPRPPQPPRSPPPPPWPPVTPTDIYVSPFFCGVSSGVKYVTKSDLYPAGEYVLESITFQSGIDVLYSTMSSYNCGQQNGPQHGVAAFELAAPRATINFRSQLINPQTRITHFSICCTSFPNESDNRTARINLKTANGTEIVLADLRTQCSNPMPWVSIPSGYTFAGLVTQSLDTVNRPWVHRVAFVAARYPSGAMPPACPPPPPSRSPPPPPPLESADTYVSPFLCGYSSGASYTTSSDLVLGSTYPIQTISGYADDKVLNFAASTFDCNGQIQGVLHGGFKATMSKPNVSLDLRPQLSDPKMRITNFSTCCAAESYGYAAQGILLQTADGTRLSIGVSCGTPQDWISVPEGFTFAGLMTQSTADGSNNWVHRLAFVAVRYTADVLMAAVKCTKVQPPQSPPPPAPPPPEPLPPPRSPLSVPTSRRRSLLLAAGLKSPADVHVSNFFCGRSDLKYMTKTDAYVGATNSIDSISWTSVFGRAARAVSSFTCGKHHGPVHGYYTAGAIAGSTTSRIDLRPQLSDPNMRIVQVSACCMTSSEDADINEAVGLILRTANHTQLVLGSSSCTRQPWFSIPTGYSFAGLMTQTRVDGINNPWLSRIAFVASRIANASPHQKCPPSSPKVIPLSTPPATVLPAFNVLSFSCGYTSGVKYVNTSDAFPGRTLPIQTVSGSAGWVLESAMSLYDCNGQVQGPMHGGYSTSSSNTSSIVSLGSQLSDPNMRITHFSACCSGDNNTGNAVQSILLRTANGTQLSVGNTCFVQQPWIALTRGYTFAGLVTQSPADGRDSWVHRVAPVEVRYPPGTRAC</sequence>
<feature type="region of interest" description="Disordered" evidence="1">
    <location>
        <begin position="163"/>
        <end position="200"/>
    </location>
</feature>
<organism evidence="2 3">
    <name type="scientific">Volvox reticuliferus</name>
    <dbReference type="NCBI Taxonomy" id="1737510"/>
    <lineage>
        <taxon>Eukaryota</taxon>
        <taxon>Viridiplantae</taxon>
        <taxon>Chlorophyta</taxon>
        <taxon>core chlorophytes</taxon>
        <taxon>Chlorophyceae</taxon>
        <taxon>CS clade</taxon>
        <taxon>Chlamydomonadales</taxon>
        <taxon>Volvocaceae</taxon>
        <taxon>Volvox</taxon>
    </lineage>
</organism>
<name>A0A8J4LWL2_9CHLO</name>
<evidence type="ECO:0000313" key="2">
    <source>
        <dbReference type="EMBL" id="GIM13103.1"/>
    </source>
</evidence>
<dbReference type="Proteomes" id="UP000722791">
    <property type="component" value="Unassembled WGS sequence"/>
</dbReference>
<protein>
    <submittedName>
        <fullName evidence="2">Uncharacterized protein</fullName>
    </submittedName>
</protein>
<feature type="compositionally biased region" description="Pro residues" evidence="1">
    <location>
        <begin position="168"/>
        <end position="200"/>
    </location>
</feature>
<feature type="region of interest" description="Disordered" evidence="1">
    <location>
        <begin position="578"/>
        <end position="607"/>
    </location>
</feature>